<comment type="caution">
    <text evidence="12">The sequence shown here is derived from an EMBL/GenBank/DDBJ whole genome shotgun (WGS) entry which is preliminary data.</text>
</comment>
<dbReference type="Gene3D" id="3.20.20.70">
    <property type="entry name" value="Aldolase class I"/>
    <property type="match status" value="1"/>
</dbReference>
<dbReference type="EMBL" id="PYGI01000006">
    <property type="protein sequence ID" value="PSL14901.1"/>
    <property type="molecule type" value="Genomic_DNA"/>
</dbReference>
<comment type="similarity">
    <text evidence="3 10">Belongs to the TrpF family.</text>
</comment>
<protein>
    <recommendedName>
        <fullName evidence="5 10">N-(5'-phosphoribosyl)anthranilate isomerase</fullName>
        <shortName evidence="10">PRAI</shortName>
        <ecNumber evidence="4 10">5.3.1.24</ecNumber>
    </recommendedName>
</protein>
<dbReference type="NCBIfam" id="NF002298">
    <property type="entry name" value="PRK01222.1-4"/>
    <property type="match status" value="1"/>
</dbReference>
<evidence type="ECO:0000256" key="6">
    <source>
        <dbReference type="ARBA" id="ARBA00022605"/>
    </source>
</evidence>
<keyword evidence="7 10" id="KW-0822">Tryptophan biosynthesis</keyword>
<evidence type="ECO:0000256" key="2">
    <source>
        <dbReference type="ARBA" id="ARBA00004664"/>
    </source>
</evidence>
<evidence type="ECO:0000259" key="11">
    <source>
        <dbReference type="Pfam" id="PF00697"/>
    </source>
</evidence>
<dbReference type="InterPro" id="IPR011060">
    <property type="entry name" value="RibuloseP-bd_barrel"/>
</dbReference>
<keyword evidence="6 10" id="KW-0028">Amino-acid biosynthesis</keyword>
<organism evidence="12 13">
    <name type="scientific">Marinobacterium halophilum</name>
    <dbReference type="NCBI Taxonomy" id="267374"/>
    <lineage>
        <taxon>Bacteria</taxon>
        <taxon>Pseudomonadati</taxon>
        <taxon>Pseudomonadota</taxon>
        <taxon>Gammaproteobacteria</taxon>
        <taxon>Oceanospirillales</taxon>
        <taxon>Oceanospirillaceae</taxon>
        <taxon>Marinobacterium</taxon>
    </lineage>
</organism>
<dbReference type="FunFam" id="3.20.20.70:FF:000075">
    <property type="entry name" value="Tryptophan biosynthesis protein TRP1"/>
    <property type="match status" value="1"/>
</dbReference>
<dbReference type="InterPro" id="IPR001240">
    <property type="entry name" value="PRAI_dom"/>
</dbReference>
<feature type="domain" description="N-(5'phosphoribosyl) anthranilate isomerase (PRAI)" evidence="11">
    <location>
        <begin position="16"/>
        <end position="210"/>
    </location>
</feature>
<dbReference type="GO" id="GO:0004640">
    <property type="term" value="F:phosphoribosylanthranilate isomerase activity"/>
    <property type="evidence" value="ECO:0007669"/>
    <property type="project" value="UniProtKB-UniRule"/>
</dbReference>
<dbReference type="AlphaFoldDB" id="A0A2P8EZL0"/>
<keyword evidence="8 10" id="KW-0057">Aromatic amino acid biosynthesis</keyword>
<evidence type="ECO:0000256" key="7">
    <source>
        <dbReference type="ARBA" id="ARBA00022822"/>
    </source>
</evidence>
<evidence type="ECO:0000256" key="3">
    <source>
        <dbReference type="ARBA" id="ARBA00007571"/>
    </source>
</evidence>
<dbReference type="InterPro" id="IPR013785">
    <property type="entry name" value="Aldolase_TIM"/>
</dbReference>
<name>A0A2P8EZL0_9GAMM</name>
<evidence type="ECO:0000256" key="10">
    <source>
        <dbReference type="HAMAP-Rule" id="MF_00135"/>
    </source>
</evidence>
<keyword evidence="13" id="KW-1185">Reference proteome</keyword>
<comment type="catalytic activity">
    <reaction evidence="1 10">
        <text>N-(5-phospho-beta-D-ribosyl)anthranilate = 1-(2-carboxyphenylamino)-1-deoxy-D-ribulose 5-phosphate</text>
        <dbReference type="Rhea" id="RHEA:21540"/>
        <dbReference type="ChEBI" id="CHEBI:18277"/>
        <dbReference type="ChEBI" id="CHEBI:58613"/>
        <dbReference type="EC" id="5.3.1.24"/>
    </reaction>
</comment>
<dbReference type="Proteomes" id="UP000242133">
    <property type="component" value="Unassembled WGS sequence"/>
</dbReference>
<evidence type="ECO:0000313" key="13">
    <source>
        <dbReference type="Proteomes" id="UP000242133"/>
    </source>
</evidence>
<dbReference type="InterPro" id="IPR044643">
    <property type="entry name" value="TrpF_fam"/>
</dbReference>
<dbReference type="HAMAP" id="MF_00135">
    <property type="entry name" value="PRAI"/>
    <property type="match status" value="1"/>
</dbReference>
<evidence type="ECO:0000256" key="8">
    <source>
        <dbReference type="ARBA" id="ARBA00023141"/>
    </source>
</evidence>
<dbReference type="EC" id="5.3.1.24" evidence="4 10"/>
<evidence type="ECO:0000313" key="12">
    <source>
        <dbReference type="EMBL" id="PSL14901.1"/>
    </source>
</evidence>
<proteinExistence type="inferred from homology"/>
<dbReference type="PANTHER" id="PTHR42894:SF1">
    <property type="entry name" value="N-(5'-PHOSPHORIBOSYL)ANTHRANILATE ISOMERASE"/>
    <property type="match status" value="1"/>
</dbReference>
<comment type="pathway">
    <text evidence="2 10">Amino-acid biosynthesis; L-tryptophan biosynthesis; L-tryptophan from chorismate: step 3/5.</text>
</comment>
<sequence>MAALHQTPGYSMTTRVKICGITCYADAMSAIEAGADALGFVFYEPSPRYLSPAAAADIIRRLPPFVTTVGLFVNAAEDLVADVIQQTGIDLLQFHGDEPEDFCRRFGRPYIKAFRVRPELDIMALVQRYTSARGVLLDAYRPGVPGGTGDVFDWALIPPSLAPKVILAGGLTADNVATAVARVAPYAVDVSGGVESAPGRKDDVKISAFMAAVQRT</sequence>
<dbReference type="CDD" id="cd00405">
    <property type="entry name" value="PRAI"/>
    <property type="match status" value="1"/>
</dbReference>
<gene>
    <name evidence="10" type="primary">trpF</name>
    <name evidence="12" type="ORF">CLV44_10677</name>
</gene>
<dbReference type="SUPFAM" id="SSF51366">
    <property type="entry name" value="Ribulose-phoshate binding barrel"/>
    <property type="match status" value="1"/>
</dbReference>
<evidence type="ECO:0000256" key="1">
    <source>
        <dbReference type="ARBA" id="ARBA00001164"/>
    </source>
</evidence>
<dbReference type="GO" id="GO:0000162">
    <property type="term" value="P:L-tryptophan biosynthetic process"/>
    <property type="evidence" value="ECO:0007669"/>
    <property type="project" value="UniProtKB-UniRule"/>
</dbReference>
<dbReference type="PANTHER" id="PTHR42894">
    <property type="entry name" value="N-(5'-PHOSPHORIBOSYL)ANTHRANILATE ISOMERASE"/>
    <property type="match status" value="1"/>
</dbReference>
<keyword evidence="9 10" id="KW-0413">Isomerase</keyword>
<dbReference type="NCBIfam" id="NF002299">
    <property type="entry name" value="PRK01222.1-6"/>
    <property type="match status" value="1"/>
</dbReference>
<dbReference type="UniPathway" id="UPA00035">
    <property type="reaction ID" value="UER00042"/>
</dbReference>
<evidence type="ECO:0000256" key="5">
    <source>
        <dbReference type="ARBA" id="ARBA00022272"/>
    </source>
</evidence>
<evidence type="ECO:0000256" key="9">
    <source>
        <dbReference type="ARBA" id="ARBA00023235"/>
    </source>
</evidence>
<reference evidence="12 13" key="1">
    <citation type="submission" date="2018-03" db="EMBL/GenBank/DDBJ databases">
        <title>Genomic Encyclopedia of Archaeal and Bacterial Type Strains, Phase II (KMG-II): from individual species to whole genera.</title>
        <authorList>
            <person name="Goeker M."/>
        </authorList>
    </citation>
    <scope>NUCLEOTIDE SEQUENCE [LARGE SCALE GENOMIC DNA]</scope>
    <source>
        <strain evidence="12 13">DSM 17586</strain>
    </source>
</reference>
<evidence type="ECO:0000256" key="4">
    <source>
        <dbReference type="ARBA" id="ARBA00012572"/>
    </source>
</evidence>
<accession>A0A2P8EZL0</accession>
<dbReference type="Pfam" id="PF00697">
    <property type="entry name" value="PRAI"/>
    <property type="match status" value="1"/>
</dbReference>